<dbReference type="Gene3D" id="3.90.228.10">
    <property type="match status" value="1"/>
</dbReference>
<dbReference type="InterPro" id="IPR012317">
    <property type="entry name" value="Poly(ADP-ribose)pol_cat_dom"/>
</dbReference>
<dbReference type="EMBL" id="CARXXK010000005">
    <property type="protein sequence ID" value="CAI6368088.1"/>
    <property type="molecule type" value="Genomic_DNA"/>
</dbReference>
<gene>
    <name evidence="2" type="ORF">MEUPH1_LOCUS22488</name>
</gene>
<comment type="caution">
    <text evidence="2">The sequence shown here is derived from an EMBL/GenBank/DDBJ whole genome shotgun (WGS) entry which is preliminary data.</text>
</comment>
<reference evidence="2 3" key="1">
    <citation type="submission" date="2023-01" db="EMBL/GenBank/DDBJ databases">
        <authorList>
            <person name="Whitehead M."/>
        </authorList>
    </citation>
    <scope>NUCLEOTIDE SEQUENCE [LARGE SCALE GENOMIC DNA]</scope>
</reference>
<dbReference type="GO" id="GO:0005634">
    <property type="term" value="C:nucleus"/>
    <property type="evidence" value="ECO:0007669"/>
    <property type="project" value="TreeGrafter"/>
</dbReference>
<dbReference type="GO" id="GO:0003950">
    <property type="term" value="F:NAD+ poly-ADP-ribosyltransferase activity"/>
    <property type="evidence" value="ECO:0007669"/>
    <property type="project" value="InterPro"/>
</dbReference>
<evidence type="ECO:0000313" key="3">
    <source>
        <dbReference type="Proteomes" id="UP001160148"/>
    </source>
</evidence>
<dbReference type="SUPFAM" id="SSF56399">
    <property type="entry name" value="ADP-ribosylation"/>
    <property type="match status" value="1"/>
</dbReference>
<proteinExistence type="predicted"/>
<protein>
    <recommendedName>
        <fullName evidence="1">PARP catalytic domain-containing protein</fullName>
    </recommendedName>
</protein>
<keyword evidence="3" id="KW-1185">Reference proteome</keyword>
<evidence type="ECO:0000313" key="2">
    <source>
        <dbReference type="EMBL" id="CAI6368088.1"/>
    </source>
</evidence>
<dbReference type="PANTHER" id="PTHR45740">
    <property type="entry name" value="POLY [ADP-RIBOSE] POLYMERASE"/>
    <property type="match status" value="1"/>
</dbReference>
<dbReference type="GO" id="GO:1990404">
    <property type="term" value="F:NAD+-protein mono-ADP-ribosyltransferase activity"/>
    <property type="evidence" value="ECO:0007669"/>
    <property type="project" value="TreeGrafter"/>
</dbReference>
<name>A0AAV0XJU4_9HEMI</name>
<organism evidence="2 3">
    <name type="scientific">Macrosiphum euphorbiae</name>
    <name type="common">potato aphid</name>
    <dbReference type="NCBI Taxonomy" id="13131"/>
    <lineage>
        <taxon>Eukaryota</taxon>
        <taxon>Metazoa</taxon>
        <taxon>Ecdysozoa</taxon>
        <taxon>Arthropoda</taxon>
        <taxon>Hexapoda</taxon>
        <taxon>Insecta</taxon>
        <taxon>Pterygota</taxon>
        <taxon>Neoptera</taxon>
        <taxon>Paraneoptera</taxon>
        <taxon>Hemiptera</taxon>
        <taxon>Sternorrhyncha</taxon>
        <taxon>Aphidomorpha</taxon>
        <taxon>Aphidoidea</taxon>
        <taxon>Aphididae</taxon>
        <taxon>Macrosiphini</taxon>
        <taxon>Macrosiphum</taxon>
    </lineage>
</organism>
<dbReference type="InterPro" id="IPR051712">
    <property type="entry name" value="ARTD-AVP"/>
</dbReference>
<dbReference type="AlphaFoldDB" id="A0AAV0XJU4"/>
<dbReference type="Pfam" id="PF00644">
    <property type="entry name" value="PARP"/>
    <property type="match status" value="1"/>
</dbReference>
<dbReference type="Proteomes" id="UP001160148">
    <property type="component" value="Unassembled WGS sequence"/>
</dbReference>
<accession>A0AAV0XJU4</accession>
<evidence type="ECO:0000259" key="1">
    <source>
        <dbReference type="Pfam" id="PF00644"/>
    </source>
</evidence>
<sequence length="262" mass="30476">MYYSCSSSMKSILNNHLEFTEHAKTRFLERTSPLMLCHNINNYDRPLLNELNSDAYNDVKQLVKNTFSNCNISQIRLVCAPQMYGMYMLRKEEMNLDLGQRVQEKLLFHVTTESRAMESLDCGLDWRRTRRNKFGCGVSFSDDADYANYYANKSPSEGTRVIMICWVLVGETYVVSGQREYAGRSLVVPPGCADTTMSYNGRVYVKYNNNEFYPLYFVYYQRRPEDLTQSKYNRGPKLIDISDLDEDFFTMLSNLSSRSPTN</sequence>
<dbReference type="PANTHER" id="PTHR45740:SF2">
    <property type="entry name" value="POLY [ADP-RIBOSE] POLYMERASE"/>
    <property type="match status" value="1"/>
</dbReference>
<feature type="domain" description="PARP catalytic" evidence="1">
    <location>
        <begin position="53"/>
        <end position="176"/>
    </location>
</feature>